<reference evidence="6" key="1">
    <citation type="submission" date="2022-07" db="EMBL/GenBank/DDBJ databases">
        <title>Enhanced cultured diversity of the mouse gut microbiota enables custom-made synthetic communities.</title>
        <authorList>
            <person name="Afrizal A."/>
        </authorList>
    </citation>
    <scope>NUCLEOTIDE SEQUENCE</scope>
    <source>
        <strain evidence="6">DSM 28593</strain>
    </source>
</reference>
<dbReference type="PROSITE" id="PS50893">
    <property type="entry name" value="ABC_TRANSPORTER_2"/>
    <property type="match status" value="1"/>
</dbReference>
<dbReference type="RefSeq" id="WP_257528886.1">
    <property type="nucleotide sequence ID" value="NZ_JANKAS010000001.1"/>
</dbReference>
<name>A0AAE3KYS7_9FIRM</name>
<dbReference type="SMART" id="SM00382">
    <property type="entry name" value="AAA"/>
    <property type="match status" value="1"/>
</dbReference>
<dbReference type="InterPro" id="IPR003439">
    <property type="entry name" value="ABC_transporter-like_ATP-bd"/>
</dbReference>
<dbReference type="InterPro" id="IPR003593">
    <property type="entry name" value="AAA+_ATPase"/>
</dbReference>
<dbReference type="PROSITE" id="PS00211">
    <property type="entry name" value="ABC_TRANSPORTER_1"/>
    <property type="match status" value="1"/>
</dbReference>
<dbReference type="InterPro" id="IPR050763">
    <property type="entry name" value="ABC_transporter_ATP-binding"/>
</dbReference>
<dbReference type="Gene3D" id="3.40.50.300">
    <property type="entry name" value="P-loop containing nucleotide triphosphate hydrolases"/>
    <property type="match status" value="1"/>
</dbReference>
<feature type="domain" description="ABC transporter" evidence="5">
    <location>
        <begin position="2"/>
        <end position="220"/>
    </location>
</feature>
<evidence type="ECO:0000259" key="5">
    <source>
        <dbReference type="PROSITE" id="PS50893"/>
    </source>
</evidence>
<keyword evidence="3" id="KW-0547">Nucleotide-binding</keyword>
<comment type="caution">
    <text evidence="6">The sequence shown here is derived from an EMBL/GenBank/DDBJ whole genome shotgun (WGS) entry which is preliminary data.</text>
</comment>
<evidence type="ECO:0000256" key="2">
    <source>
        <dbReference type="ARBA" id="ARBA00022448"/>
    </source>
</evidence>
<dbReference type="PANTHER" id="PTHR42711:SF5">
    <property type="entry name" value="ABC TRANSPORTER ATP-BINDING PROTEIN NATA"/>
    <property type="match status" value="1"/>
</dbReference>
<organism evidence="6 7">
    <name type="scientific">Irregularibacter muris</name>
    <dbReference type="NCBI Taxonomy" id="1796619"/>
    <lineage>
        <taxon>Bacteria</taxon>
        <taxon>Bacillati</taxon>
        <taxon>Bacillota</taxon>
        <taxon>Clostridia</taxon>
        <taxon>Eubacteriales</taxon>
        <taxon>Eubacteriaceae</taxon>
        <taxon>Irregularibacter</taxon>
    </lineage>
</organism>
<dbReference type="EMBL" id="JANKAS010000001">
    <property type="protein sequence ID" value="MCR1897481.1"/>
    <property type="molecule type" value="Genomic_DNA"/>
</dbReference>
<comment type="similarity">
    <text evidence="1">Belongs to the ABC transporter superfamily.</text>
</comment>
<dbReference type="InterPro" id="IPR017871">
    <property type="entry name" value="ABC_transporter-like_CS"/>
</dbReference>
<dbReference type="GO" id="GO:0005524">
    <property type="term" value="F:ATP binding"/>
    <property type="evidence" value="ECO:0007669"/>
    <property type="project" value="UniProtKB-KW"/>
</dbReference>
<dbReference type="Proteomes" id="UP001205748">
    <property type="component" value="Unassembled WGS sequence"/>
</dbReference>
<evidence type="ECO:0000256" key="1">
    <source>
        <dbReference type="ARBA" id="ARBA00005417"/>
    </source>
</evidence>
<keyword evidence="4 6" id="KW-0067">ATP-binding</keyword>
<dbReference type="GO" id="GO:0016887">
    <property type="term" value="F:ATP hydrolysis activity"/>
    <property type="evidence" value="ECO:0007669"/>
    <property type="project" value="InterPro"/>
</dbReference>
<accession>A0AAE3KYS7</accession>
<evidence type="ECO:0000256" key="3">
    <source>
        <dbReference type="ARBA" id="ARBA00022741"/>
    </source>
</evidence>
<sequence length="284" mass="32453">MITIEDLKVVYGSTVALDIREPIKILPTDRIGIIGSNGAGKTTLIKACLGLTKYQGKIISDVKPEQMAVHMQFNEYVDTVSCKVILEAVLNTNVKDNEILKELIDFFDFEEHLKKKFKNLSGGQKQRFTLILVLMQDAPITFFDEVTTGLDFETRRSLIQKILQWYDHKQSAILFVTHYYQELEQLTNKLMILHEGKVVAFDSHRILFEKYCGHSVVTFEATDALNLDGYRQLIAPENTVAIACDTQEEELALVEYLVHNEMNFKRSNQDIELLTMNVIGGKTR</sequence>
<protein>
    <submittedName>
        <fullName evidence="6">ABC transporter ATP-binding protein</fullName>
    </submittedName>
</protein>
<dbReference type="AlphaFoldDB" id="A0AAE3KYS7"/>
<evidence type="ECO:0000313" key="6">
    <source>
        <dbReference type="EMBL" id="MCR1897481.1"/>
    </source>
</evidence>
<evidence type="ECO:0000313" key="7">
    <source>
        <dbReference type="Proteomes" id="UP001205748"/>
    </source>
</evidence>
<dbReference type="Pfam" id="PF00005">
    <property type="entry name" value="ABC_tran"/>
    <property type="match status" value="1"/>
</dbReference>
<dbReference type="PANTHER" id="PTHR42711">
    <property type="entry name" value="ABC TRANSPORTER ATP-BINDING PROTEIN"/>
    <property type="match status" value="1"/>
</dbReference>
<evidence type="ECO:0000256" key="4">
    <source>
        <dbReference type="ARBA" id="ARBA00022840"/>
    </source>
</evidence>
<keyword evidence="7" id="KW-1185">Reference proteome</keyword>
<proteinExistence type="inferred from homology"/>
<gene>
    <name evidence="6" type="ORF">NSA47_00560</name>
</gene>
<dbReference type="SUPFAM" id="SSF52540">
    <property type="entry name" value="P-loop containing nucleoside triphosphate hydrolases"/>
    <property type="match status" value="1"/>
</dbReference>
<dbReference type="InterPro" id="IPR027417">
    <property type="entry name" value="P-loop_NTPase"/>
</dbReference>
<keyword evidence="2" id="KW-0813">Transport</keyword>